<name>A0A3P7IPR2_STRVU</name>
<sequence length="147" mass="17129">MFLFQLKECIFPPESVARFFLSSQITSRSFRIEDDHCFIKGHEDSSNDVGDMLLCDFLASDCDYISLSSVAEVSFRGLINFIRAWRRAPRQFSQASFVRSERFDVDSNFDYVPATIYPFCNSDLVLRAQMENMVLRKLLQKNIGQRR</sequence>
<accession>A0A3P7IPR2</accession>
<reference evidence="1 2" key="1">
    <citation type="submission" date="2018-11" db="EMBL/GenBank/DDBJ databases">
        <authorList>
            <consortium name="Pathogen Informatics"/>
        </authorList>
    </citation>
    <scope>NUCLEOTIDE SEQUENCE [LARGE SCALE GENOMIC DNA]</scope>
</reference>
<dbReference type="OrthoDB" id="5808995at2759"/>
<proteinExistence type="predicted"/>
<dbReference type="Proteomes" id="UP000270094">
    <property type="component" value="Unassembled WGS sequence"/>
</dbReference>
<keyword evidence="2" id="KW-1185">Reference proteome</keyword>
<evidence type="ECO:0000313" key="1">
    <source>
        <dbReference type="EMBL" id="VDM72046.1"/>
    </source>
</evidence>
<organism evidence="1 2">
    <name type="scientific">Strongylus vulgaris</name>
    <name type="common">Blood worm</name>
    <dbReference type="NCBI Taxonomy" id="40348"/>
    <lineage>
        <taxon>Eukaryota</taxon>
        <taxon>Metazoa</taxon>
        <taxon>Ecdysozoa</taxon>
        <taxon>Nematoda</taxon>
        <taxon>Chromadorea</taxon>
        <taxon>Rhabditida</taxon>
        <taxon>Rhabditina</taxon>
        <taxon>Rhabditomorpha</taxon>
        <taxon>Strongyloidea</taxon>
        <taxon>Strongylidae</taxon>
        <taxon>Strongylus</taxon>
    </lineage>
</organism>
<gene>
    <name evidence="1" type="ORF">SVUK_LOCUS7044</name>
</gene>
<evidence type="ECO:0000313" key="2">
    <source>
        <dbReference type="Proteomes" id="UP000270094"/>
    </source>
</evidence>
<protein>
    <submittedName>
        <fullName evidence="1">Uncharacterized protein</fullName>
    </submittedName>
</protein>
<dbReference type="EMBL" id="UYYB01023432">
    <property type="protein sequence ID" value="VDM72046.1"/>
    <property type="molecule type" value="Genomic_DNA"/>
</dbReference>
<dbReference type="AlphaFoldDB" id="A0A3P7IPR2"/>